<accession>A0A2Z4IJF2</accession>
<protein>
    <submittedName>
        <fullName evidence="7">Sulfatase</fullName>
    </submittedName>
</protein>
<dbReference type="Gene3D" id="3.40.720.10">
    <property type="entry name" value="Alkaline Phosphatase, subunit A"/>
    <property type="match status" value="1"/>
</dbReference>
<name>A0A2Z4IJF2_9BACT</name>
<keyword evidence="8" id="KW-1185">Reference proteome</keyword>
<reference evidence="7 8" key="1">
    <citation type="submission" date="2018-06" db="EMBL/GenBank/DDBJ databases">
        <title>Echinicola strongylocentroti sp. nov., isolated from a sea urchin Strongylocentrotus intermedius.</title>
        <authorList>
            <person name="Bae S.S."/>
        </authorList>
    </citation>
    <scope>NUCLEOTIDE SEQUENCE [LARGE SCALE GENOMIC DNA]</scope>
    <source>
        <strain evidence="7 8">MEBiC08714</strain>
    </source>
</reference>
<dbReference type="EMBL" id="CP030041">
    <property type="protein sequence ID" value="AWW30656.1"/>
    <property type="molecule type" value="Genomic_DNA"/>
</dbReference>
<dbReference type="PANTHER" id="PTHR42693">
    <property type="entry name" value="ARYLSULFATASE FAMILY MEMBER"/>
    <property type="match status" value="1"/>
</dbReference>
<dbReference type="InterPro" id="IPR050738">
    <property type="entry name" value="Sulfatase"/>
</dbReference>
<dbReference type="GO" id="GO:0004065">
    <property type="term" value="F:arylsulfatase activity"/>
    <property type="evidence" value="ECO:0007669"/>
    <property type="project" value="TreeGrafter"/>
</dbReference>
<keyword evidence="2" id="KW-0479">Metal-binding</keyword>
<dbReference type="PANTHER" id="PTHR42693:SF53">
    <property type="entry name" value="ENDO-4-O-SULFATASE"/>
    <property type="match status" value="1"/>
</dbReference>
<evidence type="ECO:0000313" key="7">
    <source>
        <dbReference type="EMBL" id="AWW30656.1"/>
    </source>
</evidence>
<dbReference type="PROSITE" id="PS00523">
    <property type="entry name" value="SULFATASE_1"/>
    <property type="match status" value="1"/>
</dbReference>
<dbReference type="PROSITE" id="PS00149">
    <property type="entry name" value="SULFATASE_2"/>
    <property type="match status" value="1"/>
</dbReference>
<evidence type="ECO:0000256" key="3">
    <source>
        <dbReference type="ARBA" id="ARBA00022801"/>
    </source>
</evidence>
<dbReference type="InterPro" id="IPR017850">
    <property type="entry name" value="Alkaline_phosphatase_core_sf"/>
</dbReference>
<dbReference type="GO" id="GO:0046872">
    <property type="term" value="F:metal ion binding"/>
    <property type="evidence" value="ECO:0007669"/>
    <property type="project" value="UniProtKB-KW"/>
</dbReference>
<sequence length="470" mass="52532">MRKIGLSLVLLGLICTTVFAQNLTSSNLPQGKKQPNYVLIVADDLGYGDLSFTGSTQIKTPHIDLLAETGVVFSQGYVSSAVCSPSRAGFLTGKNQVTFGYDNNLSNNQAGFDPEYLGLPVDVKTVGNHLQELGYTTGIVGKWHLGEKDQFYPLNRGFDEFWGYRGGGHDYFEATEARRGYKAQLESNYKIPQEITYITDDKGDECVDFILRHQEEPFFLYASFNAPHTPMQATAEDLELYSHIKDKKRRTYAAMVHRLDVNVGKIVNAVKEAGLVEETVFVFISDNGGPVITNASINAPYNGKKGTLLEGGIRVPFIINWKGHLQGGTIYPHPVSALDLTPTFIALGGGTLRKENQFDGVNLMPYLLGENKQAPHEEIKWRFTISAAIREGDWKLVRLPDRLPMLFDLSTDVSEQHDVALENLEVTKNLLQKLGHWDVRLPHPLFLEGPEWRPIQIGQYDKSYPINQPD</sequence>
<evidence type="ECO:0000256" key="2">
    <source>
        <dbReference type="ARBA" id="ARBA00022723"/>
    </source>
</evidence>
<dbReference type="Pfam" id="PF00884">
    <property type="entry name" value="Sulfatase"/>
    <property type="match status" value="1"/>
</dbReference>
<evidence type="ECO:0000256" key="1">
    <source>
        <dbReference type="ARBA" id="ARBA00008779"/>
    </source>
</evidence>
<dbReference type="SUPFAM" id="SSF53649">
    <property type="entry name" value="Alkaline phosphatase-like"/>
    <property type="match status" value="1"/>
</dbReference>
<evidence type="ECO:0000313" key="8">
    <source>
        <dbReference type="Proteomes" id="UP000248688"/>
    </source>
</evidence>
<feature type="chain" id="PRO_5016337647" evidence="5">
    <location>
        <begin position="21"/>
        <end position="470"/>
    </location>
</feature>
<dbReference type="OrthoDB" id="9764377at2"/>
<evidence type="ECO:0000256" key="4">
    <source>
        <dbReference type="ARBA" id="ARBA00022837"/>
    </source>
</evidence>
<feature type="domain" description="Sulfatase N-terminal" evidence="6">
    <location>
        <begin position="35"/>
        <end position="349"/>
    </location>
</feature>
<comment type="similarity">
    <text evidence="1">Belongs to the sulfatase family.</text>
</comment>
<keyword evidence="3" id="KW-0378">Hydrolase</keyword>
<keyword evidence="4" id="KW-0106">Calcium</keyword>
<keyword evidence="5" id="KW-0732">Signal</keyword>
<dbReference type="AlphaFoldDB" id="A0A2Z4IJF2"/>
<organism evidence="7 8">
    <name type="scientific">Echinicola strongylocentroti</name>
    <dbReference type="NCBI Taxonomy" id="1795355"/>
    <lineage>
        <taxon>Bacteria</taxon>
        <taxon>Pseudomonadati</taxon>
        <taxon>Bacteroidota</taxon>
        <taxon>Cytophagia</taxon>
        <taxon>Cytophagales</taxon>
        <taxon>Cyclobacteriaceae</taxon>
        <taxon>Echinicola</taxon>
    </lineage>
</organism>
<gene>
    <name evidence="7" type="ORF">DN752_11255</name>
</gene>
<dbReference type="Proteomes" id="UP000248688">
    <property type="component" value="Chromosome"/>
</dbReference>
<dbReference type="Gene3D" id="3.30.1120.10">
    <property type="match status" value="1"/>
</dbReference>
<dbReference type="KEGG" id="est:DN752_11255"/>
<evidence type="ECO:0000256" key="5">
    <source>
        <dbReference type="SAM" id="SignalP"/>
    </source>
</evidence>
<proteinExistence type="inferred from homology"/>
<dbReference type="InterPro" id="IPR000917">
    <property type="entry name" value="Sulfatase_N"/>
</dbReference>
<dbReference type="InterPro" id="IPR024607">
    <property type="entry name" value="Sulfatase_CS"/>
</dbReference>
<feature type="signal peptide" evidence="5">
    <location>
        <begin position="1"/>
        <end position="20"/>
    </location>
</feature>
<evidence type="ECO:0000259" key="6">
    <source>
        <dbReference type="Pfam" id="PF00884"/>
    </source>
</evidence>